<feature type="compositionally biased region" description="Pro residues" evidence="9">
    <location>
        <begin position="274"/>
        <end position="283"/>
    </location>
</feature>
<organism evidence="10 11">
    <name type="scientific">Mycolicibacillus trivialis</name>
    <dbReference type="NCBI Taxonomy" id="1798"/>
    <lineage>
        <taxon>Bacteria</taxon>
        <taxon>Bacillati</taxon>
        <taxon>Actinomycetota</taxon>
        <taxon>Actinomycetes</taxon>
        <taxon>Mycobacteriales</taxon>
        <taxon>Mycobacteriaceae</taxon>
        <taxon>Mycolicibacillus</taxon>
    </lineage>
</organism>
<dbReference type="EC" id="3.4.-.-" evidence="8"/>
<evidence type="ECO:0000256" key="5">
    <source>
        <dbReference type="ARBA" id="ARBA00023124"/>
    </source>
</evidence>
<keyword evidence="3" id="KW-0227">DNA damage</keyword>
<evidence type="ECO:0000256" key="4">
    <source>
        <dbReference type="ARBA" id="ARBA00022801"/>
    </source>
</evidence>
<accession>A0A1X2EGN0</accession>
<evidence type="ECO:0000313" key="10">
    <source>
        <dbReference type="EMBL" id="ORX01443.1"/>
    </source>
</evidence>
<evidence type="ECO:0000256" key="3">
    <source>
        <dbReference type="ARBA" id="ARBA00022763"/>
    </source>
</evidence>
<evidence type="ECO:0000256" key="6">
    <source>
        <dbReference type="ARBA" id="ARBA00023125"/>
    </source>
</evidence>
<keyword evidence="2 8" id="KW-0645">Protease</keyword>
<dbReference type="PANTHER" id="PTHR13604">
    <property type="entry name" value="DC12-RELATED"/>
    <property type="match status" value="1"/>
</dbReference>
<dbReference type="GO" id="GO:0008233">
    <property type="term" value="F:peptidase activity"/>
    <property type="evidence" value="ECO:0007669"/>
    <property type="project" value="UniProtKB-KW"/>
</dbReference>
<reference evidence="10 11" key="1">
    <citation type="submission" date="2016-01" db="EMBL/GenBank/DDBJ databases">
        <title>The new phylogeny of the genus Mycobacterium.</title>
        <authorList>
            <person name="Tarcisio F."/>
            <person name="Conor M."/>
            <person name="Antonella G."/>
            <person name="Elisabetta G."/>
            <person name="Giulia F.S."/>
            <person name="Sara T."/>
            <person name="Anna F."/>
            <person name="Clotilde B."/>
            <person name="Roberto B."/>
            <person name="Veronica D.S."/>
            <person name="Fabio R."/>
            <person name="Monica P."/>
            <person name="Olivier J."/>
            <person name="Enrico T."/>
            <person name="Nicola S."/>
        </authorList>
    </citation>
    <scope>NUCLEOTIDE SEQUENCE [LARGE SCALE GENOMIC DNA]</scope>
    <source>
        <strain evidence="10 11">DSM 44153</strain>
    </source>
</reference>
<keyword evidence="7" id="KW-0456">Lyase</keyword>
<protein>
    <recommendedName>
        <fullName evidence="8">Abasic site processing protein</fullName>
        <ecNumber evidence="8">3.4.-.-</ecNumber>
    </recommendedName>
</protein>
<dbReference type="Proteomes" id="UP000193090">
    <property type="component" value="Unassembled WGS sequence"/>
</dbReference>
<dbReference type="AlphaFoldDB" id="A0A1X2EGN0"/>
<keyword evidence="6" id="KW-0238">DNA-binding</keyword>
<keyword evidence="5" id="KW-0190">Covalent protein-DNA linkage</keyword>
<evidence type="ECO:0000256" key="9">
    <source>
        <dbReference type="SAM" id="MobiDB-lite"/>
    </source>
</evidence>
<comment type="similarity">
    <text evidence="1 8">Belongs to the SOS response-associated peptidase family.</text>
</comment>
<dbReference type="STRING" id="1798.AWC30_13580"/>
<dbReference type="Pfam" id="PF02586">
    <property type="entry name" value="SRAP"/>
    <property type="match status" value="1"/>
</dbReference>
<dbReference type="RefSeq" id="WP_085110766.1">
    <property type="nucleotide sequence ID" value="NZ_JACKSN010000165.1"/>
</dbReference>
<dbReference type="GO" id="GO:0006508">
    <property type="term" value="P:proteolysis"/>
    <property type="evidence" value="ECO:0007669"/>
    <property type="project" value="UniProtKB-KW"/>
</dbReference>
<name>A0A1X2EGN0_9MYCO</name>
<dbReference type="GO" id="GO:0003697">
    <property type="term" value="F:single-stranded DNA binding"/>
    <property type="evidence" value="ECO:0007669"/>
    <property type="project" value="InterPro"/>
</dbReference>
<dbReference type="InterPro" id="IPR036590">
    <property type="entry name" value="SRAP-like"/>
</dbReference>
<feature type="region of interest" description="Disordered" evidence="9">
    <location>
        <begin position="263"/>
        <end position="283"/>
    </location>
</feature>
<evidence type="ECO:0000313" key="11">
    <source>
        <dbReference type="Proteomes" id="UP000193090"/>
    </source>
</evidence>
<gene>
    <name evidence="10" type="ORF">AWC30_13580</name>
</gene>
<dbReference type="Gene3D" id="3.90.1680.10">
    <property type="entry name" value="SOS response associated peptidase-like"/>
    <property type="match status" value="1"/>
</dbReference>
<dbReference type="PANTHER" id="PTHR13604:SF0">
    <property type="entry name" value="ABASIC SITE PROCESSING PROTEIN HMCES"/>
    <property type="match status" value="1"/>
</dbReference>
<dbReference type="InterPro" id="IPR003738">
    <property type="entry name" value="SRAP"/>
</dbReference>
<evidence type="ECO:0000256" key="2">
    <source>
        <dbReference type="ARBA" id="ARBA00022670"/>
    </source>
</evidence>
<evidence type="ECO:0000256" key="8">
    <source>
        <dbReference type="RuleBase" id="RU364100"/>
    </source>
</evidence>
<evidence type="ECO:0000256" key="7">
    <source>
        <dbReference type="ARBA" id="ARBA00023239"/>
    </source>
</evidence>
<dbReference type="OrthoDB" id="9782620at2"/>
<dbReference type="EMBL" id="LQPZ01000037">
    <property type="protein sequence ID" value="ORX01443.1"/>
    <property type="molecule type" value="Genomic_DNA"/>
</dbReference>
<keyword evidence="11" id="KW-1185">Reference proteome</keyword>
<dbReference type="GO" id="GO:0016829">
    <property type="term" value="F:lyase activity"/>
    <property type="evidence" value="ECO:0007669"/>
    <property type="project" value="UniProtKB-KW"/>
</dbReference>
<comment type="caution">
    <text evidence="10">The sequence shown here is derived from an EMBL/GenBank/DDBJ whole genome shotgun (WGS) entry which is preliminary data.</text>
</comment>
<keyword evidence="4 8" id="KW-0378">Hydrolase</keyword>
<sequence>MCGRFAVTVDPALLAAEIDAVDETAGAGPAAAAGTGPDYTVPNYAAPNYTGPNYNVAPTTAIATVVRRHARPEEPEPLDDPAGVATRRVRLMRWGLVPPWVKPGQDGAPQTTRLLINARADNATSSPAFRAAARSRRCLIPMDGWYEWRAEPPTAVAGRATRARKTPFYLSRTDGKRLMMAGLWSVWRPDERSAPLLSCAIITTDAVGPLAEVHDRMPLPIAESDWDRWLDPDTPADPALLSGTPDAAAITAREVSTLVNNVRNNGPELLDPAGPQPWQPTLL</sequence>
<dbReference type="SUPFAM" id="SSF143081">
    <property type="entry name" value="BB1717-like"/>
    <property type="match status" value="1"/>
</dbReference>
<evidence type="ECO:0000256" key="1">
    <source>
        <dbReference type="ARBA" id="ARBA00008136"/>
    </source>
</evidence>
<dbReference type="GO" id="GO:0106300">
    <property type="term" value="P:protein-DNA covalent cross-linking repair"/>
    <property type="evidence" value="ECO:0007669"/>
    <property type="project" value="InterPro"/>
</dbReference>
<proteinExistence type="inferred from homology"/>